<dbReference type="Gene3D" id="3.80.10.10">
    <property type="entry name" value="Ribonuclease Inhibitor"/>
    <property type="match status" value="1"/>
</dbReference>
<dbReference type="EMBL" id="QPKB01000002">
    <property type="protein sequence ID" value="RWR75985.1"/>
    <property type="molecule type" value="Genomic_DNA"/>
</dbReference>
<organism evidence="9 10">
    <name type="scientific">Cinnamomum micranthum f. kanehirae</name>
    <dbReference type="NCBI Taxonomy" id="337451"/>
    <lineage>
        <taxon>Eukaryota</taxon>
        <taxon>Viridiplantae</taxon>
        <taxon>Streptophyta</taxon>
        <taxon>Embryophyta</taxon>
        <taxon>Tracheophyta</taxon>
        <taxon>Spermatophyta</taxon>
        <taxon>Magnoliopsida</taxon>
        <taxon>Magnoliidae</taxon>
        <taxon>Laurales</taxon>
        <taxon>Lauraceae</taxon>
        <taxon>Cinnamomum</taxon>
    </lineage>
</organism>
<sequence length="893" mass="102239">MDAYASISLVVEKLCSLLIEEAVFLCEVSEQVKWVGEELTRMRSFLKDADEKQGDDERVKNWVKEVRDAAYDAEDVIDTFVFKVDRNHPHIHYINNMRARHEVGMEIERIKQKLCDIRNSRSTYGIQLMEEAAIHPISSSEKLREQRRSYPHLKETDIVGFRKEENILLQRLIGGESRRCVISVVGMGGLGKTTLAQKVYNNDDVQKCFSYRAWVCVSQEYKLKDLLEKIAKMVMGLRKEELEKMDMDDLVEVLSGFLRERRYLIVLDDIWEVQVWNGLKIVIPDTMNGSRVLLTTRDKKLALDADRRSTPIELHLLNEEESWKLFAQKALIEGSFEAATCPSELVQIGQAIVARCGGLPLAIVVLGGLLSIKDCDSRSWLKVLENVVWQLAQGSNCCLDILGLSYNDLPYNLKPCLLYLGLFPKYHEISVMTLIKLWVAEGFIQQRGQLTMEEVAEDCLEELIQRSLIQVVKRRHDGGPKTCRIHDLIRNLLVSKAEQDLFFMIDGSRHTPPSLNLRRLAILYSEGKSECSYLNQPTPCLRSLLCFSKLDQKVVVRLLNGSATLLRVLDLSGVKDYSTRSIHLPKEIGELVHLRYLNLENSGIKSLPSTMGKLTNLQTLNLNGNHIKYMTSGISYMCKLRHLYSDFIKMRTYYRLDSLEKLQTLGLHSGKWIENGLSKLKALRKLSIFGFPSKFQKALPESIEKLSNLRSLKIVEFQDDPLPNLRPFFDHPYLYKLNLSGRLNTLQPSNPNEYPPNLTKLTLRFSQLQQDPMERLEKLPNLCILELLQCSYDGDTMLCSAQGFPRLESLKLSKLDGLTEWTIEKGAMRTLASLVIDGCGKLEMLPTGLIYLTTLRELHLGGMSGNLMDRVRENVGKDWHKIQHVPYVWRKGL</sequence>
<dbReference type="SUPFAM" id="SSF52058">
    <property type="entry name" value="L domain-like"/>
    <property type="match status" value="1"/>
</dbReference>
<proteinExistence type="predicted"/>
<dbReference type="Gene3D" id="3.40.50.300">
    <property type="entry name" value="P-loop containing nucleotide triphosphate hydrolases"/>
    <property type="match status" value="1"/>
</dbReference>
<dbReference type="Pfam" id="PF00931">
    <property type="entry name" value="NB-ARC"/>
    <property type="match status" value="1"/>
</dbReference>
<dbReference type="InterPro" id="IPR041118">
    <property type="entry name" value="Rx_N"/>
</dbReference>
<feature type="domain" description="Disease resistance N-terminal" evidence="6">
    <location>
        <begin position="7"/>
        <end position="89"/>
    </location>
</feature>
<evidence type="ECO:0000259" key="8">
    <source>
        <dbReference type="Pfam" id="PF23598"/>
    </source>
</evidence>
<dbReference type="OrthoDB" id="646178at2759"/>
<dbReference type="PANTHER" id="PTHR23155:SF1238">
    <property type="entry name" value="TOMV SUSCEPTIBLE PROTEIN TM-2"/>
    <property type="match status" value="1"/>
</dbReference>
<dbReference type="InterPro" id="IPR027417">
    <property type="entry name" value="P-loop_NTPase"/>
</dbReference>
<keyword evidence="3" id="KW-0547">Nucleotide-binding</keyword>
<comment type="caution">
    <text evidence="9">The sequence shown here is derived from an EMBL/GenBank/DDBJ whole genome shotgun (WGS) entry which is preliminary data.</text>
</comment>
<dbReference type="Gene3D" id="1.20.5.4130">
    <property type="match status" value="1"/>
</dbReference>
<evidence type="ECO:0000256" key="2">
    <source>
        <dbReference type="ARBA" id="ARBA00022737"/>
    </source>
</evidence>
<keyword evidence="10" id="KW-1185">Reference proteome</keyword>
<evidence type="ECO:0000259" key="6">
    <source>
        <dbReference type="Pfam" id="PF18052"/>
    </source>
</evidence>
<dbReference type="PANTHER" id="PTHR23155">
    <property type="entry name" value="DISEASE RESISTANCE PROTEIN RP"/>
    <property type="match status" value="1"/>
</dbReference>
<dbReference type="FunFam" id="1.10.10.10:FF:000322">
    <property type="entry name" value="Probable disease resistance protein At1g63360"/>
    <property type="match status" value="1"/>
</dbReference>
<keyword evidence="1" id="KW-0433">Leucine-rich repeat</keyword>
<dbReference type="Gene3D" id="1.10.10.10">
    <property type="entry name" value="Winged helix-like DNA-binding domain superfamily/Winged helix DNA-binding domain"/>
    <property type="match status" value="1"/>
</dbReference>
<keyword evidence="2" id="KW-0677">Repeat</keyword>
<dbReference type="Pfam" id="PF23559">
    <property type="entry name" value="WHD_DRP"/>
    <property type="match status" value="1"/>
</dbReference>
<protein>
    <submittedName>
        <fullName evidence="9">Disease resistance protein</fullName>
    </submittedName>
</protein>
<dbReference type="InterPro" id="IPR032675">
    <property type="entry name" value="LRR_dom_sf"/>
</dbReference>
<feature type="domain" description="NB-ARC" evidence="5">
    <location>
        <begin position="168"/>
        <end position="330"/>
    </location>
</feature>
<feature type="domain" description="Disease resistance protein winged helix" evidence="7">
    <location>
        <begin position="422"/>
        <end position="492"/>
    </location>
</feature>
<dbReference type="InterPro" id="IPR058922">
    <property type="entry name" value="WHD_DRP"/>
</dbReference>
<evidence type="ECO:0000256" key="3">
    <source>
        <dbReference type="ARBA" id="ARBA00022741"/>
    </source>
</evidence>
<dbReference type="InterPro" id="IPR003591">
    <property type="entry name" value="Leu-rich_rpt_typical-subtyp"/>
</dbReference>
<accession>A0A3S3MW71</accession>
<dbReference type="InterPro" id="IPR055414">
    <property type="entry name" value="LRR_R13L4/SHOC2-like"/>
</dbReference>
<dbReference type="PRINTS" id="PR00364">
    <property type="entry name" value="DISEASERSIST"/>
</dbReference>
<dbReference type="Pfam" id="PF23598">
    <property type="entry name" value="LRR_14"/>
    <property type="match status" value="1"/>
</dbReference>
<feature type="domain" description="Disease resistance R13L4/SHOC-2-like LRR" evidence="8">
    <location>
        <begin position="541"/>
        <end position="859"/>
    </location>
</feature>
<dbReference type="Proteomes" id="UP000283530">
    <property type="component" value="Unassembled WGS sequence"/>
</dbReference>
<gene>
    <name evidence="9" type="ORF">CKAN_00439300</name>
</gene>
<name>A0A3S3MW71_9MAGN</name>
<dbReference type="InterPro" id="IPR036388">
    <property type="entry name" value="WH-like_DNA-bd_sf"/>
</dbReference>
<evidence type="ECO:0000259" key="5">
    <source>
        <dbReference type="Pfam" id="PF00931"/>
    </source>
</evidence>
<dbReference type="AlphaFoldDB" id="A0A3S3MW71"/>
<evidence type="ECO:0000313" key="9">
    <source>
        <dbReference type="EMBL" id="RWR75985.1"/>
    </source>
</evidence>
<dbReference type="InterPro" id="IPR044974">
    <property type="entry name" value="Disease_R_plants"/>
</dbReference>
<evidence type="ECO:0000313" key="10">
    <source>
        <dbReference type="Proteomes" id="UP000283530"/>
    </source>
</evidence>
<dbReference type="InterPro" id="IPR042197">
    <property type="entry name" value="Apaf_helical"/>
</dbReference>
<dbReference type="GO" id="GO:0098542">
    <property type="term" value="P:defense response to other organism"/>
    <property type="evidence" value="ECO:0007669"/>
    <property type="project" value="TreeGrafter"/>
</dbReference>
<evidence type="ECO:0000256" key="4">
    <source>
        <dbReference type="ARBA" id="ARBA00022821"/>
    </source>
</evidence>
<evidence type="ECO:0000259" key="7">
    <source>
        <dbReference type="Pfam" id="PF23559"/>
    </source>
</evidence>
<evidence type="ECO:0000256" key="1">
    <source>
        <dbReference type="ARBA" id="ARBA00022614"/>
    </source>
</evidence>
<dbReference type="InterPro" id="IPR002182">
    <property type="entry name" value="NB-ARC"/>
</dbReference>
<reference evidence="9 10" key="1">
    <citation type="journal article" date="2019" name="Nat. Plants">
        <title>Stout camphor tree genome fills gaps in understanding of flowering plant genome evolution.</title>
        <authorList>
            <person name="Chaw S.M."/>
            <person name="Liu Y.C."/>
            <person name="Wu Y.W."/>
            <person name="Wang H.Y."/>
            <person name="Lin C.I."/>
            <person name="Wu C.S."/>
            <person name="Ke H.M."/>
            <person name="Chang L.Y."/>
            <person name="Hsu C.Y."/>
            <person name="Yang H.T."/>
            <person name="Sudianto E."/>
            <person name="Hsu M.H."/>
            <person name="Wu K.P."/>
            <person name="Wang L.N."/>
            <person name="Leebens-Mack J.H."/>
            <person name="Tsai I.J."/>
        </authorList>
    </citation>
    <scope>NUCLEOTIDE SEQUENCE [LARGE SCALE GENOMIC DNA]</scope>
    <source>
        <strain evidence="10">cv. Chaw 1501</strain>
        <tissue evidence="9">Young leaves</tissue>
    </source>
</reference>
<dbReference type="SMART" id="SM00369">
    <property type="entry name" value="LRR_TYP"/>
    <property type="match status" value="2"/>
</dbReference>
<dbReference type="GO" id="GO:0043531">
    <property type="term" value="F:ADP binding"/>
    <property type="evidence" value="ECO:0007669"/>
    <property type="project" value="InterPro"/>
</dbReference>
<dbReference type="CDD" id="cd14798">
    <property type="entry name" value="RX-CC_like"/>
    <property type="match status" value="1"/>
</dbReference>
<keyword evidence="4" id="KW-0611">Plant defense</keyword>
<dbReference type="Gene3D" id="1.10.8.430">
    <property type="entry name" value="Helical domain of apoptotic protease-activating factors"/>
    <property type="match status" value="1"/>
</dbReference>
<dbReference type="InterPro" id="IPR038005">
    <property type="entry name" value="RX-like_CC"/>
</dbReference>
<dbReference type="FunFam" id="3.40.50.300:FF:001091">
    <property type="entry name" value="Probable disease resistance protein At1g61300"/>
    <property type="match status" value="1"/>
</dbReference>
<dbReference type="Pfam" id="PF18052">
    <property type="entry name" value="Rx_N"/>
    <property type="match status" value="1"/>
</dbReference>
<dbReference type="SUPFAM" id="SSF52540">
    <property type="entry name" value="P-loop containing nucleoside triphosphate hydrolases"/>
    <property type="match status" value="1"/>
</dbReference>